<evidence type="ECO:0000313" key="2">
    <source>
        <dbReference type="Proteomes" id="UP001501358"/>
    </source>
</evidence>
<proteinExistence type="predicted"/>
<organism evidence="1 2">
    <name type="scientific">Streptomyces thermolineatus</name>
    <dbReference type="NCBI Taxonomy" id="44033"/>
    <lineage>
        <taxon>Bacteria</taxon>
        <taxon>Bacillati</taxon>
        <taxon>Actinomycetota</taxon>
        <taxon>Actinomycetes</taxon>
        <taxon>Kitasatosporales</taxon>
        <taxon>Streptomycetaceae</taxon>
        <taxon>Streptomyces</taxon>
    </lineage>
</organism>
<keyword evidence="2" id="KW-1185">Reference proteome</keyword>
<reference evidence="2" key="1">
    <citation type="journal article" date="2019" name="Int. J. Syst. Evol. Microbiol.">
        <title>The Global Catalogue of Microorganisms (GCM) 10K type strain sequencing project: providing services to taxonomists for standard genome sequencing and annotation.</title>
        <authorList>
            <consortium name="The Broad Institute Genomics Platform"/>
            <consortium name="The Broad Institute Genome Sequencing Center for Infectious Disease"/>
            <person name="Wu L."/>
            <person name="Ma J."/>
        </authorList>
    </citation>
    <scope>NUCLEOTIDE SEQUENCE [LARGE SCALE GENOMIC DNA]</scope>
    <source>
        <strain evidence="2">JCM 6307</strain>
    </source>
</reference>
<dbReference type="InterPro" id="IPR045999">
    <property type="entry name" value="DUF5955"/>
</dbReference>
<dbReference type="Proteomes" id="UP001501358">
    <property type="component" value="Unassembled WGS sequence"/>
</dbReference>
<gene>
    <name evidence="1" type="ORF">GCM10010406_25400</name>
</gene>
<accession>A0ABP5YYB3</accession>
<dbReference type="Pfam" id="PF19380">
    <property type="entry name" value="DUF5955"/>
    <property type="match status" value="1"/>
</dbReference>
<comment type="caution">
    <text evidence="1">The sequence shown here is derived from an EMBL/GenBank/DDBJ whole genome shotgun (WGS) entry which is preliminary data.</text>
</comment>
<name>A0ABP5YYB3_9ACTN</name>
<evidence type="ECO:0000313" key="1">
    <source>
        <dbReference type="EMBL" id="GAA2488192.1"/>
    </source>
</evidence>
<dbReference type="RefSeq" id="WP_344383307.1">
    <property type="nucleotide sequence ID" value="NZ_BAAATA010000012.1"/>
</dbReference>
<protein>
    <submittedName>
        <fullName evidence="1">Uncharacterized protein</fullName>
    </submittedName>
</protein>
<sequence>MVDDLRSAGPRPADPHLAELRAAAQALRRELAGYRGDPADLRAAEEGLDAVDAHLLTGEPDGARLRGALLLLVGALGSVSALSGPVGDVRRAIDRITGKG</sequence>
<dbReference type="EMBL" id="BAAATA010000012">
    <property type="protein sequence ID" value="GAA2488192.1"/>
    <property type="molecule type" value="Genomic_DNA"/>
</dbReference>